<dbReference type="InterPro" id="IPR011335">
    <property type="entry name" value="Restrct_endonuc-II-like"/>
</dbReference>
<dbReference type="Pfam" id="PF04471">
    <property type="entry name" value="Mrr_cat"/>
    <property type="match status" value="1"/>
</dbReference>
<dbReference type="Proteomes" id="UP000315082">
    <property type="component" value="Chromosome"/>
</dbReference>
<evidence type="ECO:0000313" key="2">
    <source>
        <dbReference type="EMBL" id="QDV67164.1"/>
    </source>
</evidence>
<gene>
    <name evidence="2" type="ORF">Poly24_08560</name>
</gene>
<keyword evidence="3" id="KW-1185">Reference proteome</keyword>
<dbReference type="GO" id="GO:0009307">
    <property type="term" value="P:DNA restriction-modification system"/>
    <property type="evidence" value="ECO:0007669"/>
    <property type="project" value="InterPro"/>
</dbReference>
<dbReference type="AlphaFoldDB" id="A0A518JNP2"/>
<protein>
    <recommendedName>
        <fullName evidence="1">Restriction endonuclease type IV Mrr domain-containing protein</fullName>
    </recommendedName>
</protein>
<reference evidence="2 3" key="1">
    <citation type="submission" date="2019-02" db="EMBL/GenBank/DDBJ databases">
        <title>Deep-cultivation of Planctomycetes and their phenomic and genomic characterization uncovers novel biology.</title>
        <authorList>
            <person name="Wiegand S."/>
            <person name="Jogler M."/>
            <person name="Boedeker C."/>
            <person name="Pinto D."/>
            <person name="Vollmers J."/>
            <person name="Rivas-Marin E."/>
            <person name="Kohn T."/>
            <person name="Peeters S.H."/>
            <person name="Heuer A."/>
            <person name="Rast P."/>
            <person name="Oberbeckmann S."/>
            <person name="Bunk B."/>
            <person name="Jeske O."/>
            <person name="Meyerdierks A."/>
            <person name="Storesund J.E."/>
            <person name="Kallscheuer N."/>
            <person name="Luecker S."/>
            <person name="Lage O.M."/>
            <person name="Pohl T."/>
            <person name="Merkel B.J."/>
            <person name="Hornburger P."/>
            <person name="Mueller R.-W."/>
            <person name="Bruemmer F."/>
            <person name="Labrenz M."/>
            <person name="Spormann A.M."/>
            <person name="Op den Camp H."/>
            <person name="Overmann J."/>
            <person name="Amann R."/>
            <person name="Jetten M.S.M."/>
            <person name="Mascher T."/>
            <person name="Medema M.H."/>
            <person name="Devos D.P."/>
            <person name="Kaster A.-K."/>
            <person name="Ovreas L."/>
            <person name="Rohde M."/>
            <person name="Galperin M.Y."/>
            <person name="Jogler C."/>
        </authorList>
    </citation>
    <scope>NUCLEOTIDE SEQUENCE [LARGE SCALE GENOMIC DNA]</scope>
    <source>
        <strain evidence="2 3">Poly24</strain>
    </source>
</reference>
<dbReference type="EMBL" id="CP036348">
    <property type="protein sequence ID" value="QDV67164.1"/>
    <property type="molecule type" value="Genomic_DNA"/>
</dbReference>
<evidence type="ECO:0000259" key="1">
    <source>
        <dbReference type="Pfam" id="PF04471"/>
    </source>
</evidence>
<feature type="domain" description="Restriction endonuclease type IV Mrr" evidence="1">
    <location>
        <begin position="14"/>
        <end position="90"/>
    </location>
</feature>
<evidence type="ECO:0000313" key="3">
    <source>
        <dbReference type="Proteomes" id="UP000315082"/>
    </source>
</evidence>
<dbReference type="InterPro" id="IPR007560">
    <property type="entry name" value="Restrct_endonuc_IV_Mrr"/>
</dbReference>
<proteinExistence type="predicted"/>
<dbReference type="GO" id="GO:0004519">
    <property type="term" value="F:endonuclease activity"/>
    <property type="evidence" value="ECO:0007669"/>
    <property type="project" value="InterPro"/>
</dbReference>
<accession>A0A518JNP2</accession>
<name>A0A518JNP2_9BACT</name>
<dbReference type="SUPFAM" id="SSF52980">
    <property type="entry name" value="Restriction endonuclease-like"/>
    <property type="match status" value="1"/>
</dbReference>
<organism evidence="2 3">
    <name type="scientific">Rosistilla carotiformis</name>
    <dbReference type="NCBI Taxonomy" id="2528017"/>
    <lineage>
        <taxon>Bacteria</taxon>
        <taxon>Pseudomonadati</taxon>
        <taxon>Planctomycetota</taxon>
        <taxon>Planctomycetia</taxon>
        <taxon>Pirellulales</taxon>
        <taxon>Pirellulaceae</taxon>
        <taxon>Rosistilla</taxon>
    </lineage>
</organism>
<sequence length="222" mass="25701">MEKPVDTARGAVELDVYAEEVVKGRKYTIVCECKHWKNRVPQTVIHSFRTVVSDIGANVGYIISLNGFQSGSFTASELTNLELVTWREFQAAFEETWFENYFSLQVDEHLDPLMTFAEPFLPAWFGDLPESDKEEYMALKRQYDLFGIVMQSFCPYSRLFRKEGVPSLPLVDRLEPHELLETIPDHILQEVGYRELLEHALEYGRTAIAKFRAIRDRNAKAK</sequence>
<dbReference type="KEGG" id="rcf:Poly24_08560"/>
<dbReference type="GO" id="GO:0003677">
    <property type="term" value="F:DNA binding"/>
    <property type="evidence" value="ECO:0007669"/>
    <property type="project" value="InterPro"/>
</dbReference>